<dbReference type="EC" id="3.4.-.-" evidence="9"/>
<name>A0A2T9Y9L6_9FUNG</name>
<proteinExistence type="inferred from homology"/>
<keyword evidence="7 9" id="KW-0862">Zinc</keyword>
<accession>A0A2T9Y9L6</accession>
<keyword evidence="6 9" id="KW-0378">Hydrolase</keyword>
<dbReference type="SUPFAM" id="SSF53187">
    <property type="entry name" value="Zn-dependent exopeptidases"/>
    <property type="match status" value="1"/>
</dbReference>
<dbReference type="AlphaFoldDB" id="A0A2T9Y9L6"/>
<keyword evidence="3 9" id="KW-0645">Protease</keyword>
<dbReference type="Proteomes" id="UP000245383">
    <property type="component" value="Unassembled WGS sequence"/>
</dbReference>
<sequence length="425" mass="48328">MLIKSVAFFMALSSCALSQQSSVSQKFFNLERISENFKQASLSAPSVFTSAESLFKALWSSKKMPKHRILMSNSQKSDSVSSFYSKKRFIQTSHDSLPVQLDESEIHALRRMGIKFMDVTDTHHMTELFSSVKPYEPFPTKITQYKNVTELNSQLSTEFTRNTLQKFTEFETRYYNSQTGKDAALWLKEQIETIIGSSPSKNFATVELFEHKFLQPSVIARIEGTDDAKHQVIILTAHLDSINTWVPWFGRAPGADDNGSGTVTILDAFRVLVNSGFKPNKTIEFHWYAGEEGGLLGSQDVAKHYKLNKVNMLGQLHFDMTGFFKQNEVFGIVMDNVNHDLVDFLRLLITTYSRLQPGYLKCGYACSDHASWNKFGYRSVMAYESQSLTENPNIHTPRDTVETLSFDHIIEFSKVAVAYCLEYGM</sequence>
<gene>
    <name evidence="11" type="ORF">BB561_005600</name>
</gene>
<evidence type="ECO:0000259" key="10">
    <source>
        <dbReference type="Pfam" id="PF04389"/>
    </source>
</evidence>
<feature type="signal peptide" evidence="9">
    <location>
        <begin position="1"/>
        <end position="18"/>
    </location>
</feature>
<reference evidence="11 12" key="1">
    <citation type="journal article" date="2018" name="MBio">
        <title>Comparative Genomics Reveals the Core Gene Toolbox for the Fungus-Insect Symbiosis.</title>
        <authorList>
            <person name="Wang Y."/>
            <person name="Stata M."/>
            <person name="Wang W."/>
            <person name="Stajich J.E."/>
            <person name="White M.M."/>
            <person name="Moncalvo J.M."/>
        </authorList>
    </citation>
    <scope>NUCLEOTIDE SEQUENCE [LARGE SCALE GENOMIC DNA]</scope>
    <source>
        <strain evidence="11 12">SWE-8-4</strain>
    </source>
</reference>
<keyword evidence="5 9" id="KW-0732">Signal</keyword>
<feature type="domain" description="Peptidase M28" evidence="10">
    <location>
        <begin position="218"/>
        <end position="418"/>
    </location>
</feature>
<dbReference type="EMBL" id="MBFR01000345">
    <property type="protein sequence ID" value="PVU89022.1"/>
    <property type="molecule type" value="Genomic_DNA"/>
</dbReference>
<evidence type="ECO:0000313" key="12">
    <source>
        <dbReference type="Proteomes" id="UP000245383"/>
    </source>
</evidence>
<evidence type="ECO:0000256" key="7">
    <source>
        <dbReference type="ARBA" id="ARBA00022833"/>
    </source>
</evidence>
<dbReference type="Gene3D" id="3.40.630.10">
    <property type="entry name" value="Zn peptidases"/>
    <property type="match status" value="1"/>
</dbReference>
<evidence type="ECO:0000256" key="8">
    <source>
        <dbReference type="ARBA" id="ARBA00043962"/>
    </source>
</evidence>
<keyword evidence="4 9" id="KW-0479">Metal-binding</keyword>
<evidence type="ECO:0000313" key="11">
    <source>
        <dbReference type="EMBL" id="PVU89022.1"/>
    </source>
</evidence>
<keyword evidence="12" id="KW-1185">Reference proteome</keyword>
<dbReference type="GO" id="GO:0006508">
    <property type="term" value="P:proteolysis"/>
    <property type="evidence" value="ECO:0007669"/>
    <property type="project" value="UniProtKB-KW"/>
</dbReference>
<dbReference type="STRING" id="133385.A0A2T9Y9L6"/>
<dbReference type="InterPro" id="IPR007484">
    <property type="entry name" value="Peptidase_M28"/>
</dbReference>
<feature type="chain" id="PRO_5015371213" description="Peptide hydrolase" evidence="9">
    <location>
        <begin position="19"/>
        <end position="425"/>
    </location>
</feature>
<evidence type="ECO:0000256" key="9">
    <source>
        <dbReference type="RuleBase" id="RU361240"/>
    </source>
</evidence>
<dbReference type="OrthoDB" id="2214at2759"/>
<comment type="similarity">
    <text evidence="8">Belongs to the peptidase M28 family. M28E subfamily.</text>
</comment>
<evidence type="ECO:0000256" key="4">
    <source>
        <dbReference type="ARBA" id="ARBA00022723"/>
    </source>
</evidence>
<dbReference type="GO" id="GO:0008235">
    <property type="term" value="F:metalloexopeptidase activity"/>
    <property type="evidence" value="ECO:0007669"/>
    <property type="project" value="InterPro"/>
</dbReference>
<evidence type="ECO:0000256" key="6">
    <source>
        <dbReference type="ARBA" id="ARBA00022801"/>
    </source>
</evidence>
<organism evidence="11 12">
    <name type="scientific">Smittium simulii</name>
    <dbReference type="NCBI Taxonomy" id="133385"/>
    <lineage>
        <taxon>Eukaryota</taxon>
        <taxon>Fungi</taxon>
        <taxon>Fungi incertae sedis</taxon>
        <taxon>Zoopagomycota</taxon>
        <taxon>Kickxellomycotina</taxon>
        <taxon>Harpellomycetes</taxon>
        <taxon>Harpellales</taxon>
        <taxon>Legeriomycetaceae</taxon>
        <taxon>Smittium</taxon>
    </lineage>
</organism>
<dbReference type="GO" id="GO:0004177">
    <property type="term" value="F:aminopeptidase activity"/>
    <property type="evidence" value="ECO:0007669"/>
    <property type="project" value="UniProtKB-KW"/>
</dbReference>
<comment type="caution">
    <text evidence="11">The sequence shown here is derived from an EMBL/GenBank/DDBJ whole genome shotgun (WGS) entry which is preliminary data.</text>
</comment>
<dbReference type="PROSITE" id="PS51257">
    <property type="entry name" value="PROKAR_LIPOPROTEIN"/>
    <property type="match status" value="1"/>
</dbReference>
<dbReference type="InterPro" id="IPR045175">
    <property type="entry name" value="M28_fam"/>
</dbReference>
<dbReference type="Pfam" id="PF04389">
    <property type="entry name" value="Peptidase_M28"/>
    <property type="match status" value="1"/>
</dbReference>
<dbReference type="PANTHER" id="PTHR12147:SF56">
    <property type="entry name" value="AMINOPEPTIDASE YDR415C-RELATED"/>
    <property type="match status" value="1"/>
</dbReference>
<evidence type="ECO:0000256" key="3">
    <source>
        <dbReference type="ARBA" id="ARBA00022670"/>
    </source>
</evidence>
<protein>
    <recommendedName>
        <fullName evidence="9">Peptide hydrolase</fullName>
        <ecNumber evidence="9">3.4.-.-</ecNumber>
    </recommendedName>
</protein>
<dbReference type="GO" id="GO:0046872">
    <property type="term" value="F:metal ion binding"/>
    <property type="evidence" value="ECO:0007669"/>
    <property type="project" value="UniProtKB-KW"/>
</dbReference>
<evidence type="ECO:0000256" key="1">
    <source>
        <dbReference type="ARBA" id="ARBA00001947"/>
    </source>
</evidence>
<evidence type="ECO:0000256" key="5">
    <source>
        <dbReference type="ARBA" id="ARBA00022729"/>
    </source>
</evidence>
<evidence type="ECO:0000256" key="2">
    <source>
        <dbReference type="ARBA" id="ARBA00022438"/>
    </source>
</evidence>
<comment type="cofactor">
    <cofactor evidence="1">
        <name>Zn(2+)</name>
        <dbReference type="ChEBI" id="CHEBI:29105"/>
    </cofactor>
</comment>
<keyword evidence="2" id="KW-0031">Aminopeptidase</keyword>
<dbReference type="PANTHER" id="PTHR12147">
    <property type="entry name" value="METALLOPEPTIDASE M28 FAMILY MEMBER"/>
    <property type="match status" value="1"/>
</dbReference>